<dbReference type="InterPro" id="IPR036890">
    <property type="entry name" value="HATPase_C_sf"/>
</dbReference>
<dbReference type="RefSeq" id="WP_237602356.1">
    <property type="nucleotide sequence ID" value="NZ_JAIRBA010000008.1"/>
</dbReference>
<protein>
    <submittedName>
        <fullName evidence="3">Histidine kinase</fullName>
    </submittedName>
</protein>
<name>A0A9X1U2T0_9FLAO</name>
<feature type="transmembrane region" description="Helical" evidence="1">
    <location>
        <begin position="48"/>
        <end position="70"/>
    </location>
</feature>
<dbReference type="PANTHER" id="PTHR34220">
    <property type="entry name" value="SENSOR HISTIDINE KINASE YPDA"/>
    <property type="match status" value="1"/>
</dbReference>
<gene>
    <name evidence="3" type="ORF">K8089_05890</name>
</gene>
<dbReference type="SUPFAM" id="SSF55874">
    <property type="entry name" value="ATPase domain of HSP90 chaperone/DNA topoisomerase II/histidine kinase"/>
    <property type="match status" value="1"/>
</dbReference>
<feature type="domain" description="Signal transduction histidine kinase internal region" evidence="2">
    <location>
        <begin position="173"/>
        <end position="252"/>
    </location>
</feature>
<comment type="caution">
    <text evidence="3">The sequence shown here is derived from an EMBL/GenBank/DDBJ whole genome shotgun (WGS) entry which is preliminary data.</text>
</comment>
<dbReference type="GO" id="GO:0000155">
    <property type="term" value="F:phosphorelay sensor kinase activity"/>
    <property type="evidence" value="ECO:0007669"/>
    <property type="project" value="InterPro"/>
</dbReference>
<dbReference type="GO" id="GO:0016020">
    <property type="term" value="C:membrane"/>
    <property type="evidence" value="ECO:0007669"/>
    <property type="project" value="InterPro"/>
</dbReference>
<keyword evidence="1" id="KW-0812">Transmembrane</keyword>
<evidence type="ECO:0000313" key="4">
    <source>
        <dbReference type="Proteomes" id="UP001139461"/>
    </source>
</evidence>
<reference evidence="3" key="1">
    <citation type="submission" date="2021-09" db="EMBL/GenBank/DDBJ databases">
        <title>Genome of Aequorivita sp. strain F47161.</title>
        <authorList>
            <person name="Wang Y."/>
        </authorList>
    </citation>
    <scope>NUCLEOTIDE SEQUENCE</scope>
    <source>
        <strain evidence="3">F47161</strain>
    </source>
</reference>
<keyword evidence="3" id="KW-0808">Transferase</keyword>
<proteinExistence type="predicted"/>
<dbReference type="Proteomes" id="UP001139461">
    <property type="component" value="Unassembled WGS sequence"/>
</dbReference>
<keyword evidence="1" id="KW-0472">Membrane</keyword>
<keyword evidence="4" id="KW-1185">Reference proteome</keyword>
<evidence type="ECO:0000259" key="2">
    <source>
        <dbReference type="Pfam" id="PF06580"/>
    </source>
</evidence>
<keyword evidence="1" id="KW-1133">Transmembrane helix</keyword>
<dbReference type="InterPro" id="IPR050640">
    <property type="entry name" value="Bact_2-comp_sensor_kinase"/>
</dbReference>
<accession>A0A9X1U2T0</accession>
<dbReference type="AlphaFoldDB" id="A0A9X1U2T0"/>
<organism evidence="3 4">
    <name type="scientific">Aequorivita vitellina</name>
    <dbReference type="NCBI Taxonomy" id="2874475"/>
    <lineage>
        <taxon>Bacteria</taxon>
        <taxon>Pseudomonadati</taxon>
        <taxon>Bacteroidota</taxon>
        <taxon>Flavobacteriia</taxon>
        <taxon>Flavobacteriales</taxon>
        <taxon>Flavobacteriaceae</taxon>
        <taxon>Aequorivita</taxon>
    </lineage>
</organism>
<feature type="transmembrane region" description="Helical" evidence="1">
    <location>
        <begin position="91"/>
        <end position="112"/>
    </location>
</feature>
<keyword evidence="3" id="KW-0418">Kinase</keyword>
<feature type="transmembrane region" description="Helical" evidence="1">
    <location>
        <begin position="10"/>
        <end position="28"/>
    </location>
</feature>
<dbReference type="InterPro" id="IPR010559">
    <property type="entry name" value="Sig_transdc_His_kin_internal"/>
</dbReference>
<feature type="transmembrane region" description="Helical" evidence="1">
    <location>
        <begin position="132"/>
        <end position="153"/>
    </location>
</feature>
<dbReference type="Pfam" id="PF06580">
    <property type="entry name" value="His_kinase"/>
    <property type="match status" value="1"/>
</dbReference>
<sequence length="369" mass="43033">MLQKYIDLKLLKYLAVFYTIVVVLVQFKKSYYKLIGTSSYGPLSWGQLFNHGVFIDWFVVIGFMAFISYITKLMFESWGAKGWKKIIWVHLFFSFFIGYFIFFVTAVISFLIGDISLAETSRYISFKHFVAVVEVNFLVYFAMIGIVNVYYYIKKVQNIELQKAQIETHLATAKLNMLKAQLHPHFIFNTLNSISALIEIDKEKSQNLIADFGDLFRDILDFKDKNLIPLYRELALLDKYIDIVSIRFSDHLLIEKYIENNVKNTLVPHMLLQPIFENAIKHGYGYNTTELKIKLKIYKDSNYLYFEIENDGEPLTAAFEDLLPNGTGLKNTRDRLKTLYGNDVKFSVKNNKNDKGVFTFIKIPLKLQT</sequence>
<dbReference type="Gene3D" id="3.30.565.10">
    <property type="entry name" value="Histidine kinase-like ATPase, C-terminal domain"/>
    <property type="match status" value="1"/>
</dbReference>
<dbReference type="PANTHER" id="PTHR34220:SF7">
    <property type="entry name" value="SENSOR HISTIDINE KINASE YPDA"/>
    <property type="match status" value="1"/>
</dbReference>
<evidence type="ECO:0000256" key="1">
    <source>
        <dbReference type="SAM" id="Phobius"/>
    </source>
</evidence>
<evidence type="ECO:0000313" key="3">
    <source>
        <dbReference type="EMBL" id="MCG2418547.1"/>
    </source>
</evidence>
<dbReference type="EMBL" id="JAIRBA010000008">
    <property type="protein sequence ID" value="MCG2418547.1"/>
    <property type="molecule type" value="Genomic_DNA"/>
</dbReference>